<protein>
    <submittedName>
        <fullName evidence="3">Uncharacterized protein</fullName>
    </submittedName>
</protein>
<dbReference type="SUPFAM" id="SSF50978">
    <property type="entry name" value="WD40 repeat-like"/>
    <property type="match status" value="1"/>
</dbReference>
<dbReference type="InterPro" id="IPR001680">
    <property type="entry name" value="WD40_rpt"/>
</dbReference>
<sequence length="537" mass="57311">MGKRKRDAVDDHRPSPINGSAKEQKTSAQRIDASANNHITIQIVVGSYERVLHGITAEVPQFAVALTDKDSDECITFSDTFLFHAHTSAIRCLALSPPTSSKDTSAQNQRVLLATGSSDERINLYHLSASPPPRNNKAPPIPSLTSNAVTEDPKNRELGSLIHHSGPVTALHFPTRSKLLSSAEDSTIAIVRSRDWTVLSTIKAPIPKAQGRPSGDTAPPGCVPAGVNDFAVHPSMKLMLSVGKGEKCMRLWNLVIGKKAGVLNFGREILQGVGEGKWGSGEGRKVVWNQSGDEFVVGFERGAVVFGLDSKPRGRILPSPPTKIHQLRYLSTSKAPENPRSNKVELSNVLAVSTEDGRVIFYTTTPCEASGLGIDSSEAGIPNCRLLGQLGGRSTGLGGRIKDFDILEVSYGDLRSGNPEFITVTGSSDGAVRLWRIKVHDILYSLKANGSPASENQSSSMRVGSENTDATKPSSPSPRQIGTLAGVYETGNRITCLRAFVMVGHADSGGNGGNGGEHPEEEMNYESNNSSDGSDDS</sequence>
<feature type="compositionally biased region" description="Low complexity" evidence="2">
    <location>
        <begin position="525"/>
        <end position="537"/>
    </location>
</feature>
<evidence type="ECO:0000313" key="4">
    <source>
        <dbReference type="Proteomes" id="UP000698800"/>
    </source>
</evidence>
<reference evidence="3" key="1">
    <citation type="submission" date="2021-03" db="EMBL/GenBank/DDBJ databases">
        <title>Comparative genomics and phylogenomic investigation of the class Geoglossomycetes provide insights into ecological specialization and systematics.</title>
        <authorList>
            <person name="Melie T."/>
            <person name="Pirro S."/>
            <person name="Miller A.N."/>
            <person name="Quandt A."/>
        </authorList>
    </citation>
    <scope>NUCLEOTIDE SEQUENCE</scope>
    <source>
        <strain evidence="3">GBOQ0MN5Z8</strain>
    </source>
</reference>
<keyword evidence="4" id="KW-1185">Reference proteome</keyword>
<dbReference type="Proteomes" id="UP000698800">
    <property type="component" value="Unassembled WGS sequence"/>
</dbReference>
<dbReference type="Gene3D" id="2.130.10.10">
    <property type="entry name" value="YVTN repeat-like/Quinoprotein amine dehydrogenase"/>
    <property type="match status" value="2"/>
</dbReference>
<dbReference type="InterPro" id="IPR015943">
    <property type="entry name" value="WD40/YVTN_repeat-like_dom_sf"/>
</dbReference>
<dbReference type="EMBL" id="JAGHQL010000031">
    <property type="protein sequence ID" value="KAH0543531.1"/>
    <property type="molecule type" value="Genomic_DNA"/>
</dbReference>
<keyword evidence="1" id="KW-0853">WD repeat</keyword>
<evidence type="ECO:0000313" key="3">
    <source>
        <dbReference type="EMBL" id="KAH0543531.1"/>
    </source>
</evidence>
<dbReference type="InterPro" id="IPR051959">
    <property type="entry name" value="PAK1-Kinase_Regulator"/>
</dbReference>
<evidence type="ECO:0000256" key="2">
    <source>
        <dbReference type="SAM" id="MobiDB-lite"/>
    </source>
</evidence>
<dbReference type="Pfam" id="PF00400">
    <property type="entry name" value="WD40"/>
    <property type="match status" value="2"/>
</dbReference>
<proteinExistence type="predicted"/>
<feature type="region of interest" description="Disordered" evidence="2">
    <location>
        <begin position="449"/>
        <end position="482"/>
    </location>
</feature>
<feature type="region of interest" description="Disordered" evidence="2">
    <location>
        <begin position="127"/>
        <end position="148"/>
    </location>
</feature>
<dbReference type="OrthoDB" id="308449at2759"/>
<name>A0A9P8IFN6_9PEZI</name>
<organism evidence="3 4">
    <name type="scientific">Glutinoglossum americanum</name>
    <dbReference type="NCBI Taxonomy" id="1670608"/>
    <lineage>
        <taxon>Eukaryota</taxon>
        <taxon>Fungi</taxon>
        <taxon>Dikarya</taxon>
        <taxon>Ascomycota</taxon>
        <taxon>Pezizomycotina</taxon>
        <taxon>Geoglossomycetes</taxon>
        <taxon>Geoglossales</taxon>
        <taxon>Geoglossaceae</taxon>
        <taxon>Glutinoglossum</taxon>
    </lineage>
</organism>
<feature type="compositionally biased region" description="Gly residues" evidence="2">
    <location>
        <begin position="507"/>
        <end position="516"/>
    </location>
</feature>
<feature type="region of interest" description="Disordered" evidence="2">
    <location>
        <begin position="506"/>
        <end position="537"/>
    </location>
</feature>
<dbReference type="PANTHER" id="PTHR44675:SF1">
    <property type="entry name" value="P21-ACTIVATED PROTEIN KINASE-INTERACTING PROTEIN 1"/>
    <property type="match status" value="1"/>
</dbReference>
<feature type="region of interest" description="Disordered" evidence="2">
    <location>
        <begin position="1"/>
        <end position="30"/>
    </location>
</feature>
<feature type="repeat" description="WD" evidence="1">
    <location>
        <begin position="424"/>
        <end position="445"/>
    </location>
</feature>
<comment type="caution">
    <text evidence="3">The sequence shown here is derived from an EMBL/GenBank/DDBJ whole genome shotgun (WGS) entry which is preliminary data.</text>
</comment>
<gene>
    <name evidence="3" type="ORF">FGG08_002199</name>
</gene>
<dbReference type="SMART" id="SM00320">
    <property type="entry name" value="WD40"/>
    <property type="match status" value="5"/>
</dbReference>
<dbReference type="PANTHER" id="PTHR44675">
    <property type="entry name" value="PAK1 INTERACTING PROTEIN 1"/>
    <property type="match status" value="1"/>
</dbReference>
<dbReference type="PROSITE" id="PS50082">
    <property type="entry name" value="WD_REPEATS_2"/>
    <property type="match status" value="1"/>
</dbReference>
<evidence type="ECO:0000256" key="1">
    <source>
        <dbReference type="PROSITE-ProRule" id="PRU00221"/>
    </source>
</evidence>
<dbReference type="AlphaFoldDB" id="A0A9P8IFN6"/>
<dbReference type="InterPro" id="IPR036322">
    <property type="entry name" value="WD40_repeat_dom_sf"/>
</dbReference>
<feature type="compositionally biased region" description="Pro residues" evidence="2">
    <location>
        <begin position="130"/>
        <end position="142"/>
    </location>
</feature>
<feature type="compositionally biased region" description="Polar residues" evidence="2">
    <location>
        <begin position="451"/>
        <end position="480"/>
    </location>
</feature>
<accession>A0A9P8IFN6</accession>